<dbReference type="SUPFAM" id="SSF48371">
    <property type="entry name" value="ARM repeat"/>
    <property type="match status" value="1"/>
</dbReference>
<dbReference type="SMART" id="SM00567">
    <property type="entry name" value="EZ_HEAT"/>
    <property type="match status" value="3"/>
</dbReference>
<feature type="chain" id="PRO_5011595243" evidence="1">
    <location>
        <begin position="24"/>
        <end position="264"/>
    </location>
</feature>
<protein>
    <submittedName>
        <fullName evidence="2">HEAT repeat-containing protein</fullName>
    </submittedName>
</protein>
<dbReference type="OrthoDB" id="274863at2"/>
<dbReference type="InterPro" id="IPR016024">
    <property type="entry name" value="ARM-type_fold"/>
</dbReference>
<dbReference type="Pfam" id="PF13646">
    <property type="entry name" value="HEAT_2"/>
    <property type="match status" value="1"/>
</dbReference>
<dbReference type="RefSeq" id="WP_092050768.1">
    <property type="nucleotide sequence ID" value="NZ_FOQD01000009.1"/>
</dbReference>
<dbReference type="EMBL" id="FOQD01000009">
    <property type="protein sequence ID" value="SFI46235.1"/>
    <property type="molecule type" value="Genomic_DNA"/>
</dbReference>
<dbReference type="STRING" id="1576369.SAMN05421753_10984"/>
<proteinExistence type="predicted"/>
<organism evidence="2 3">
    <name type="scientific">Planctomicrobium piriforme</name>
    <dbReference type="NCBI Taxonomy" id="1576369"/>
    <lineage>
        <taxon>Bacteria</taxon>
        <taxon>Pseudomonadati</taxon>
        <taxon>Planctomycetota</taxon>
        <taxon>Planctomycetia</taxon>
        <taxon>Planctomycetales</taxon>
        <taxon>Planctomycetaceae</taxon>
        <taxon>Planctomicrobium</taxon>
    </lineage>
</organism>
<dbReference type="InterPro" id="IPR004155">
    <property type="entry name" value="PBS_lyase_HEAT"/>
</dbReference>
<dbReference type="InterPro" id="IPR011989">
    <property type="entry name" value="ARM-like"/>
</dbReference>
<gene>
    <name evidence="2" type="ORF">SAMN05421753_10984</name>
</gene>
<name>A0A1I3IDY2_9PLAN</name>
<feature type="signal peptide" evidence="1">
    <location>
        <begin position="1"/>
        <end position="23"/>
    </location>
</feature>
<keyword evidence="1" id="KW-0732">Signal</keyword>
<evidence type="ECO:0000256" key="1">
    <source>
        <dbReference type="SAM" id="SignalP"/>
    </source>
</evidence>
<dbReference type="PROSITE" id="PS51257">
    <property type="entry name" value="PROKAR_LIPOPROTEIN"/>
    <property type="match status" value="1"/>
</dbReference>
<keyword evidence="3" id="KW-1185">Reference proteome</keyword>
<dbReference type="Gene3D" id="1.25.10.10">
    <property type="entry name" value="Leucine-rich Repeat Variant"/>
    <property type="match status" value="1"/>
</dbReference>
<sequence>MTRTIITVLFCGLLTLGCGDSSATPERKTHSTSPAVLSRIDEIFKSWPNKGMWLPDEKEISFFRSNFDQSRGALAKALSNKEPKVRMRAAYVIDKIGPEAKSFGPDLIDHLQSEDDEVVRMYLVNALGSIEFRDPAALAVLRQRFDSLSAANVPPRSDLSYAEVDEKINTAAALYRLDLSPQRLEYLNFVLQWLHPPSETLSPADRTGYWERRWVAVTSLERMRDAKDAIPLLEAMEHEPKAKMWVSVHVPRVLGVLRKADAKQ</sequence>
<dbReference type="Proteomes" id="UP000199518">
    <property type="component" value="Unassembled WGS sequence"/>
</dbReference>
<evidence type="ECO:0000313" key="2">
    <source>
        <dbReference type="EMBL" id="SFI46235.1"/>
    </source>
</evidence>
<dbReference type="AlphaFoldDB" id="A0A1I3IDY2"/>
<reference evidence="3" key="1">
    <citation type="submission" date="2016-10" db="EMBL/GenBank/DDBJ databases">
        <authorList>
            <person name="Varghese N."/>
            <person name="Submissions S."/>
        </authorList>
    </citation>
    <scope>NUCLEOTIDE SEQUENCE [LARGE SCALE GENOMIC DNA]</scope>
    <source>
        <strain evidence="3">DSM 26348</strain>
    </source>
</reference>
<accession>A0A1I3IDY2</accession>
<evidence type="ECO:0000313" key="3">
    <source>
        <dbReference type="Proteomes" id="UP000199518"/>
    </source>
</evidence>